<dbReference type="Proteomes" id="UP000799770">
    <property type="component" value="Unassembled WGS sequence"/>
</dbReference>
<feature type="region of interest" description="Disordered" evidence="1">
    <location>
        <begin position="1"/>
        <end position="22"/>
    </location>
</feature>
<keyword evidence="3" id="KW-1185">Reference proteome</keyword>
<sequence length="550" mass="60961">MGKQDNKQRVAKRRSKRRREEIKPGGTFSCFSLAGDNASLYHRSAFSAARKREISSVRQKGACLRCKLLKRACSGEDPCKLCVAVAKAAYGSRKLMWMDCVRPTFQAVNIFGVRTIIDQGRVDAVMADLLGDDVYLDFHIPFALNVEAASTHLASWLSDDGGPSTFSVVGIYSCSTNTNLLQNALDPSLGRDLPLFVHLTTHLFTTGVRGGYQKYTDLEILSVRNWVGRRLLLSLDSLLRPSELEAPGDKLGRLKALFLLLLGTTVGMKYTVVDNLTSHENAPETKPESLLRLLCHYLIYIGKVASLLESSSDESVLVKKWKNDWNKPAAFTWTSSHGLEMHYRIEPPGDALVPSSEDESMSSMDIDLLDLDNDFMSDSELPRCSACGTHWAILDASGYCPNCQFSIDDQWLDQTRFPDVPVVVDEQSHPWLLDTKLGASQNFASTVLATSFHELDGLSATSSPTPDYWQESLSQPFGLHAASPVQRPQSNSFTPDGGDPYPRITSPESYERCVAASPMREQSNEFVTFDSCNLSHSSRKDHIGSLLTLR</sequence>
<protein>
    <submittedName>
        <fullName evidence="2">Uncharacterized protein</fullName>
    </submittedName>
</protein>
<organism evidence="2 3">
    <name type="scientific">Lophiotrema nucula</name>
    <dbReference type="NCBI Taxonomy" id="690887"/>
    <lineage>
        <taxon>Eukaryota</taxon>
        <taxon>Fungi</taxon>
        <taxon>Dikarya</taxon>
        <taxon>Ascomycota</taxon>
        <taxon>Pezizomycotina</taxon>
        <taxon>Dothideomycetes</taxon>
        <taxon>Pleosporomycetidae</taxon>
        <taxon>Pleosporales</taxon>
        <taxon>Lophiotremataceae</taxon>
        <taxon>Lophiotrema</taxon>
    </lineage>
</organism>
<feature type="region of interest" description="Disordered" evidence="1">
    <location>
        <begin position="483"/>
        <end position="503"/>
    </location>
</feature>
<gene>
    <name evidence="2" type="ORF">BDV96DRAFT_644191</name>
</gene>
<dbReference type="AlphaFoldDB" id="A0A6A5ZFH1"/>
<dbReference type="EMBL" id="ML977318">
    <property type="protein sequence ID" value="KAF2117854.1"/>
    <property type="molecule type" value="Genomic_DNA"/>
</dbReference>
<accession>A0A6A5ZFH1</accession>
<reference evidence="2" key="1">
    <citation type="journal article" date="2020" name="Stud. Mycol.">
        <title>101 Dothideomycetes genomes: a test case for predicting lifestyles and emergence of pathogens.</title>
        <authorList>
            <person name="Haridas S."/>
            <person name="Albert R."/>
            <person name="Binder M."/>
            <person name="Bloem J."/>
            <person name="Labutti K."/>
            <person name="Salamov A."/>
            <person name="Andreopoulos B."/>
            <person name="Baker S."/>
            <person name="Barry K."/>
            <person name="Bills G."/>
            <person name="Bluhm B."/>
            <person name="Cannon C."/>
            <person name="Castanera R."/>
            <person name="Culley D."/>
            <person name="Daum C."/>
            <person name="Ezra D."/>
            <person name="Gonzalez J."/>
            <person name="Henrissat B."/>
            <person name="Kuo A."/>
            <person name="Liang C."/>
            <person name="Lipzen A."/>
            <person name="Lutzoni F."/>
            <person name="Magnuson J."/>
            <person name="Mondo S."/>
            <person name="Nolan M."/>
            <person name="Ohm R."/>
            <person name="Pangilinan J."/>
            <person name="Park H.-J."/>
            <person name="Ramirez L."/>
            <person name="Alfaro M."/>
            <person name="Sun H."/>
            <person name="Tritt A."/>
            <person name="Yoshinaga Y."/>
            <person name="Zwiers L.-H."/>
            <person name="Turgeon B."/>
            <person name="Goodwin S."/>
            <person name="Spatafora J."/>
            <person name="Crous P."/>
            <person name="Grigoriev I."/>
        </authorList>
    </citation>
    <scope>NUCLEOTIDE SEQUENCE</scope>
    <source>
        <strain evidence="2">CBS 627.86</strain>
    </source>
</reference>
<evidence type="ECO:0000256" key="1">
    <source>
        <dbReference type="SAM" id="MobiDB-lite"/>
    </source>
</evidence>
<name>A0A6A5ZFH1_9PLEO</name>
<evidence type="ECO:0000313" key="2">
    <source>
        <dbReference type="EMBL" id="KAF2117854.1"/>
    </source>
</evidence>
<proteinExistence type="predicted"/>
<evidence type="ECO:0000313" key="3">
    <source>
        <dbReference type="Proteomes" id="UP000799770"/>
    </source>
</evidence>
<dbReference type="OrthoDB" id="5426982at2759"/>